<organism evidence="6 7">
    <name type="scientific">Marisediminitalea aggregata</name>
    <dbReference type="NCBI Taxonomy" id="634436"/>
    <lineage>
        <taxon>Bacteria</taxon>
        <taxon>Pseudomonadati</taxon>
        <taxon>Pseudomonadota</taxon>
        <taxon>Gammaproteobacteria</taxon>
        <taxon>Alteromonadales</taxon>
        <taxon>Alteromonadaceae</taxon>
        <taxon>Marisediminitalea</taxon>
    </lineage>
</organism>
<feature type="domain" description="HTH araC/xylS-type" evidence="5">
    <location>
        <begin position="265"/>
        <end position="373"/>
    </location>
</feature>
<dbReference type="Gene3D" id="1.10.10.60">
    <property type="entry name" value="Homeodomain-like"/>
    <property type="match status" value="2"/>
</dbReference>
<keyword evidence="7" id="KW-1185">Reference proteome</keyword>
<evidence type="ECO:0000313" key="7">
    <source>
        <dbReference type="Proteomes" id="UP000184520"/>
    </source>
</evidence>
<feature type="transmembrane region" description="Helical" evidence="4">
    <location>
        <begin position="147"/>
        <end position="170"/>
    </location>
</feature>
<name>A0A1M5EZU1_9ALTE</name>
<proteinExistence type="predicted"/>
<gene>
    <name evidence="6" type="ORF">SAMN05216361_0618</name>
</gene>
<dbReference type="Pfam" id="PF12833">
    <property type="entry name" value="HTH_18"/>
    <property type="match status" value="1"/>
</dbReference>
<dbReference type="RefSeq" id="WP_073317597.1">
    <property type="nucleotide sequence ID" value="NZ_FQWD01000001.1"/>
</dbReference>
<dbReference type="EMBL" id="FQWD01000001">
    <property type="protein sequence ID" value="SHF84774.1"/>
    <property type="molecule type" value="Genomic_DNA"/>
</dbReference>
<evidence type="ECO:0000256" key="3">
    <source>
        <dbReference type="ARBA" id="ARBA00023163"/>
    </source>
</evidence>
<dbReference type="Proteomes" id="UP000184520">
    <property type="component" value="Unassembled WGS sequence"/>
</dbReference>
<feature type="transmembrane region" description="Helical" evidence="4">
    <location>
        <begin position="229"/>
        <end position="248"/>
    </location>
</feature>
<dbReference type="InterPro" id="IPR009057">
    <property type="entry name" value="Homeodomain-like_sf"/>
</dbReference>
<dbReference type="SMART" id="SM00342">
    <property type="entry name" value="HTH_ARAC"/>
    <property type="match status" value="1"/>
</dbReference>
<protein>
    <submittedName>
        <fullName evidence="6">AraC-type DNA-binding protein</fullName>
    </submittedName>
</protein>
<dbReference type="PROSITE" id="PS01124">
    <property type="entry name" value="HTH_ARAC_FAMILY_2"/>
    <property type="match status" value="1"/>
</dbReference>
<dbReference type="GO" id="GO:0043565">
    <property type="term" value="F:sequence-specific DNA binding"/>
    <property type="evidence" value="ECO:0007669"/>
    <property type="project" value="InterPro"/>
</dbReference>
<keyword evidence="4" id="KW-1133">Transmembrane helix</keyword>
<dbReference type="STRING" id="634436.SAMN05216361_0618"/>
<dbReference type="PANTHER" id="PTHR43280:SF29">
    <property type="entry name" value="ARAC-FAMILY TRANSCRIPTIONAL REGULATOR"/>
    <property type="match status" value="1"/>
</dbReference>
<feature type="transmembrane region" description="Helical" evidence="4">
    <location>
        <begin position="108"/>
        <end position="127"/>
    </location>
</feature>
<keyword evidence="3" id="KW-0804">Transcription</keyword>
<keyword evidence="1" id="KW-0805">Transcription regulation</keyword>
<dbReference type="InterPro" id="IPR018060">
    <property type="entry name" value="HTH_AraC"/>
</dbReference>
<accession>A0A1M5EZU1</accession>
<feature type="transmembrane region" description="Helical" evidence="4">
    <location>
        <begin position="74"/>
        <end position="96"/>
    </location>
</feature>
<feature type="transmembrane region" description="Helical" evidence="4">
    <location>
        <begin position="190"/>
        <end position="209"/>
    </location>
</feature>
<feature type="transmembrane region" description="Helical" evidence="4">
    <location>
        <begin position="12"/>
        <end position="29"/>
    </location>
</feature>
<dbReference type="OrthoDB" id="345413at2"/>
<evidence type="ECO:0000256" key="2">
    <source>
        <dbReference type="ARBA" id="ARBA00023125"/>
    </source>
</evidence>
<keyword evidence="4" id="KW-0472">Membrane</keyword>
<evidence type="ECO:0000256" key="1">
    <source>
        <dbReference type="ARBA" id="ARBA00023015"/>
    </source>
</evidence>
<dbReference type="SUPFAM" id="SSF46689">
    <property type="entry name" value="Homeodomain-like"/>
    <property type="match status" value="1"/>
</dbReference>
<evidence type="ECO:0000313" key="6">
    <source>
        <dbReference type="EMBL" id="SHF84774.1"/>
    </source>
</evidence>
<feature type="transmembrane region" description="Helical" evidence="4">
    <location>
        <begin position="41"/>
        <end position="62"/>
    </location>
</feature>
<dbReference type="GO" id="GO:0003700">
    <property type="term" value="F:DNA-binding transcription factor activity"/>
    <property type="evidence" value="ECO:0007669"/>
    <property type="project" value="InterPro"/>
</dbReference>
<sequence>MDKTLFNLHDLVLLIIAFECLAVAFYLGLNRAKASLPTSLLIAFLAVHAGIALHELVLWGSTFRYWVLDASPNYFFVLNFAYWLDGPLLFLFACSVTQQHFKLQRWHGLLLVPVALFAVFIFQHFYALPHDAKVTLVKDYSFADFDYVFMDLLAKAIRVVFSVYATLLILRGNEQTKATFNVPEWLPKVLMLLTAVLAWETMLSMIKVYHSLYVFPYYDVVEFIGLASYYMQFALFNTVIFMSASHFLRAQPAKPKAVEREPVSQALLEQLETTMERERPYLNQNLSFERLAEKLDIPVKELSNAINRHYEVNFYEFINNYRIQEAKRLLEDPACFEKSITDIFYDAGFNSKSVYNTLFKKKFNKTPSQYRNDVKQKLAKQQTQAGLS</sequence>
<dbReference type="PANTHER" id="PTHR43280">
    <property type="entry name" value="ARAC-FAMILY TRANSCRIPTIONAL REGULATOR"/>
    <property type="match status" value="1"/>
</dbReference>
<reference evidence="7" key="1">
    <citation type="submission" date="2016-11" db="EMBL/GenBank/DDBJ databases">
        <authorList>
            <person name="Varghese N."/>
            <person name="Submissions S."/>
        </authorList>
    </citation>
    <scope>NUCLEOTIDE SEQUENCE [LARGE SCALE GENOMIC DNA]</scope>
    <source>
        <strain evidence="7">CGMCC 1.8995</strain>
    </source>
</reference>
<keyword evidence="2 6" id="KW-0238">DNA-binding</keyword>
<keyword evidence="4" id="KW-0812">Transmembrane</keyword>
<evidence type="ECO:0000259" key="5">
    <source>
        <dbReference type="PROSITE" id="PS01124"/>
    </source>
</evidence>
<evidence type="ECO:0000256" key="4">
    <source>
        <dbReference type="SAM" id="Phobius"/>
    </source>
</evidence>
<dbReference type="AlphaFoldDB" id="A0A1M5EZU1"/>